<feature type="signal peptide" evidence="2">
    <location>
        <begin position="1"/>
        <end position="22"/>
    </location>
</feature>
<name>A0AB35XI37_9ACTN</name>
<dbReference type="InterPro" id="IPR002491">
    <property type="entry name" value="ABC_transptr_periplasmic_BD"/>
</dbReference>
<evidence type="ECO:0000259" key="3">
    <source>
        <dbReference type="PROSITE" id="PS50983"/>
    </source>
</evidence>
<dbReference type="PROSITE" id="PS51257">
    <property type="entry name" value="PROKAR_LIPOPROTEIN"/>
    <property type="match status" value="1"/>
</dbReference>
<feature type="chain" id="PRO_5044282023" evidence="2">
    <location>
        <begin position="23"/>
        <end position="354"/>
    </location>
</feature>
<dbReference type="PANTHER" id="PTHR30535">
    <property type="entry name" value="VITAMIN B12-BINDING PROTEIN"/>
    <property type="match status" value="1"/>
</dbReference>
<dbReference type="Gene3D" id="3.40.50.1980">
    <property type="entry name" value="Nitrogenase molybdenum iron protein domain"/>
    <property type="match status" value="2"/>
</dbReference>
<comment type="caution">
    <text evidence="4">The sequence shown here is derived from an EMBL/GenBank/DDBJ whole genome shotgun (WGS) entry which is preliminary data.</text>
</comment>
<dbReference type="PROSITE" id="PS50983">
    <property type="entry name" value="FE_B12_PBP"/>
    <property type="match status" value="1"/>
</dbReference>
<evidence type="ECO:0000256" key="2">
    <source>
        <dbReference type="SAM" id="SignalP"/>
    </source>
</evidence>
<dbReference type="RefSeq" id="WP_147612096.1">
    <property type="nucleotide sequence ID" value="NZ_CABKSM010000001.1"/>
</dbReference>
<accession>A0AB35XI37</accession>
<evidence type="ECO:0000313" key="5">
    <source>
        <dbReference type="Proteomes" id="UP001309299"/>
    </source>
</evidence>
<dbReference type="Proteomes" id="UP001309299">
    <property type="component" value="Unassembled WGS sequence"/>
</dbReference>
<comment type="similarity">
    <text evidence="1">Belongs to the bacterial solute-binding protein 8 family.</text>
</comment>
<protein>
    <submittedName>
        <fullName evidence="4">ABC transporter substrate-binding protein</fullName>
    </submittedName>
</protein>
<dbReference type="InterPro" id="IPR050902">
    <property type="entry name" value="ABC_Transporter_SBP"/>
</dbReference>
<dbReference type="EMBL" id="JBAKUA010000001">
    <property type="protein sequence ID" value="MEH1545518.1"/>
    <property type="molecule type" value="Genomic_DNA"/>
</dbReference>
<reference evidence="4" key="1">
    <citation type="submission" date="2024-02" db="EMBL/GenBank/DDBJ databases">
        <title>Bacterial skin colonization with Propionibacterium avidum as a risk factor for Periprosthetic Joint Infections - a single-center prospective study.</title>
        <authorList>
            <person name="Achermann Y."/>
        </authorList>
    </citation>
    <scope>NUCLEOTIDE SEQUENCE</scope>
    <source>
        <strain evidence="4">PAVI-2017310195</strain>
    </source>
</reference>
<sequence>MARSPLIVAGAAALTIALTSCAHVTHTSSSTSSVSGPSTVTITNCGARRAFPSHARRVFVNDSNMVAMMLSIGAGDQIVAATGIKGQTDALAKVYGHRAVSALPDSDGSYPTLEQVLGARPDVMLAGYGYGYGESTHLTPEELRARGISAYVLSESCRAKSDDKARGVMDPWTALRSDLSNLGTVTGHTQEARRVVKDIDTRRRALARAPQASTKPTVLMVDSGDTGSVFTSGRYGGPEGIIKAAGAVSATTDVANTWTTISWEKIAQTRPDVIVFDDYPGQTMAQKVALLEANPATKNLPAVKNRRFVNIAYPAWTSSPLNVDAAETLRQSLEKYRMVPASGIKPRHDVTARG</sequence>
<proteinExistence type="inferred from homology"/>
<evidence type="ECO:0000313" key="4">
    <source>
        <dbReference type="EMBL" id="MEH1545518.1"/>
    </source>
</evidence>
<dbReference type="SUPFAM" id="SSF53807">
    <property type="entry name" value="Helical backbone' metal receptor"/>
    <property type="match status" value="1"/>
</dbReference>
<dbReference type="Pfam" id="PF01497">
    <property type="entry name" value="Peripla_BP_2"/>
    <property type="match status" value="1"/>
</dbReference>
<dbReference type="AlphaFoldDB" id="A0AB35XI37"/>
<organism evidence="4 5">
    <name type="scientific">Cutibacterium avidum</name>
    <dbReference type="NCBI Taxonomy" id="33010"/>
    <lineage>
        <taxon>Bacteria</taxon>
        <taxon>Bacillati</taxon>
        <taxon>Actinomycetota</taxon>
        <taxon>Actinomycetes</taxon>
        <taxon>Propionibacteriales</taxon>
        <taxon>Propionibacteriaceae</taxon>
        <taxon>Cutibacterium</taxon>
    </lineage>
</organism>
<evidence type="ECO:0000256" key="1">
    <source>
        <dbReference type="ARBA" id="ARBA00008814"/>
    </source>
</evidence>
<gene>
    <name evidence="4" type="ORF">V7F78_00465</name>
</gene>
<feature type="domain" description="Fe/B12 periplasmic-binding" evidence="3">
    <location>
        <begin position="57"/>
        <end position="337"/>
    </location>
</feature>
<keyword evidence="2" id="KW-0732">Signal</keyword>
<dbReference type="PANTHER" id="PTHR30535:SF7">
    <property type="entry name" value="IRON(III) DICITRATE-BINDING PROTEIN"/>
    <property type="match status" value="1"/>
</dbReference>